<name>A0A1G8D1U5_9BACI</name>
<dbReference type="EMBL" id="FNDK01000006">
    <property type="protein sequence ID" value="SDH51735.1"/>
    <property type="molecule type" value="Genomic_DNA"/>
</dbReference>
<dbReference type="STRING" id="568899.SAMN05192534_106161"/>
<keyword evidence="1" id="KW-0812">Transmembrane</keyword>
<keyword evidence="1" id="KW-0472">Membrane</keyword>
<reference evidence="2 3" key="1">
    <citation type="submission" date="2016-10" db="EMBL/GenBank/DDBJ databases">
        <authorList>
            <person name="de Groot N.N."/>
        </authorList>
    </citation>
    <scope>NUCLEOTIDE SEQUENCE [LARGE SCALE GENOMIC DNA]</scope>
    <source>
        <strain evidence="2 3">DSM 21632</strain>
    </source>
</reference>
<feature type="transmembrane region" description="Helical" evidence="1">
    <location>
        <begin position="109"/>
        <end position="126"/>
    </location>
</feature>
<feature type="transmembrane region" description="Helical" evidence="1">
    <location>
        <begin position="215"/>
        <end position="242"/>
    </location>
</feature>
<accession>A0A1G8D1U5</accession>
<evidence type="ECO:0000256" key="1">
    <source>
        <dbReference type="SAM" id="Phobius"/>
    </source>
</evidence>
<keyword evidence="3" id="KW-1185">Reference proteome</keyword>
<keyword evidence="1" id="KW-1133">Transmembrane helix</keyword>
<evidence type="ECO:0000313" key="2">
    <source>
        <dbReference type="EMBL" id="SDH51735.1"/>
    </source>
</evidence>
<evidence type="ECO:0000313" key="3">
    <source>
        <dbReference type="Proteomes" id="UP000199163"/>
    </source>
</evidence>
<feature type="transmembrane region" description="Helical" evidence="1">
    <location>
        <begin position="6"/>
        <end position="23"/>
    </location>
</feature>
<sequence length="270" mass="30816">MEIWKILLVTGAVLGAWPMIKYVSLRRKWTAVNFQNNKIPYTLGFLLFFYTICLTTFVYPVENQAAFFIYISGVWAAGWMDDTLGTAFPKGIKGHIRYFVKHKEWTTGLSKIVLIVLVSALTLYLTENTFSFFMIVHFIVFVLSPHVCNSFDTRPLRVWKWTVLHLLILLLFVPVLSSAAIVYYILLAVGIWGYLEMKKKAMLGDNGAALAGGFIAWWSIHAASFSYQLLLAAALLAITYAAEKVSLHAFIKNVRILKYIDYWGRKEGFE</sequence>
<feature type="transmembrane region" description="Helical" evidence="1">
    <location>
        <begin position="43"/>
        <end position="61"/>
    </location>
</feature>
<gene>
    <name evidence="2" type="ORF">SAMN05192534_106161</name>
</gene>
<dbReference type="RefSeq" id="WP_091272537.1">
    <property type="nucleotide sequence ID" value="NZ_FNDK01000006.1"/>
</dbReference>
<organism evidence="2 3">
    <name type="scientific">Alteribacillus persepolensis</name>
    <dbReference type="NCBI Taxonomy" id="568899"/>
    <lineage>
        <taxon>Bacteria</taxon>
        <taxon>Bacillati</taxon>
        <taxon>Bacillota</taxon>
        <taxon>Bacilli</taxon>
        <taxon>Bacillales</taxon>
        <taxon>Bacillaceae</taxon>
        <taxon>Alteribacillus</taxon>
    </lineage>
</organism>
<protein>
    <submittedName>
        <fullName evidence="2">Uncharacterized protein</fullName>
    </submittedName>
</protein>
<feature type="transmembrane region" description="Helical" evidence="1">
    <location>
        <begin position="132"/>
        <end position="151"/>
    </location>
</feature>
<dbReference type="AlphaFoldDB" id="A0A1G8D1U5"/>
<dbReference type="OrthoDB" id="2679245at2"/>
<proteinExistence type="predicted"/>
<feature type="transmembrane region" description="Helical" evidence="1">
    <location>
        <begin position="67"/>
        <end position="88"/>
    </location>
</feature>
<dbReference type="Proteomes" id="UP000199163">
    <property type="component" value="Unassembled WGS sequence"/>
</dbReference>
<feature type="transmembrane region" description="Helical" evidence="1">
    <location>
        <begin position="163"/>
        <end position="195"/>
    </location>
</feature>